<gene>
    <name evidence="2 3 4 5 6 7 8" type="primary">LOC110790209</name>
</gene>
<dbReference type="RefSeq" id="XP_056684714.1">
    <property type="nucleotide sequence ID" value="XM_056828736.1"/>
</dbReference>
<evidence type="ECO:0000313" key="4">
    <source>
        <dbReference type="RefSeq" id="XP_021850680.1"/>
    </source>
</evidence>
<protein>
    <submittedName>
        <fullName evidence="2 3">Uncharacterized protein LOC110790209</fullName>
    </submittedName>
    <submittedName>
        <fullName evidence="6 7">Uncharacterized protein isoform X3</fullName>
    </submittedName>
</protein>
<dbReference type="RefSeq" id="XP_021850680.1">
    <property type="nucleotide sequence ID" value="XM_021994988.1"/>
</dbReference>
<evidence type="ECO:0000313" key="7">
    <source>
        <dbReference type="RefSeq" id="XP_056684714.1"/>
    </source>
</evidence>
<proteinExistence type="predicted"/>
<keyword evidence="1" id="KW-1185">Reference proteome</keyword>
<organism evidence="1 3">
    <name type="scientific">Spinacia oleracea</name>
    <name type="common">Spinach</name>
    <dbReference type="NCBI Taxonomy" id="3562"/>
    <lineage>
        <taxon>Eukaryota</taxon>
        <taxon>Viridiplantae</taxon>
        <taxon>Streptophyta</taxon>
        <taxon>Embryophyta</taxon>
        <taxon>Tracheophyta</taxon>
        <taxon>Spermatophyta</taxon>
        <taxon>Magnoliopsida</taxon>
        <taxon>eudicotyledons</taxon>
        <taxon>Gunneridae</taxon>
        <taxon>Pentapetalae</taxon>
        <taxon>Caryophyllales</taxon>
        <taxon>Chenopodiaceae</taxon>
        <taxon>Chenopodioideae</taxon>
        <taxon>Anserineae</taxon>
        <taxon>Spinacia</taxon>
    </lineage>
</organism>
<name>A0A9R0IJW7_SPIOL</name>
<evidence type="ECO:0000313" key="3">
    <source>
        <dbReference type="RefSeq" id="XP_021850678.1"/>
    </source>
</evidence>
<dbReference type="Proteomes" id="UP000813463">
    <property type="component" value="Chromosome 5"/>
</dbReference>
<dbReference type="KEGG" id="soe:110790209"/>
<reference evidence="1" key="1">
    <citation type="journal article" date="2021" name="Nat. Commun.">
        <title>Genomic analyses provide insights into spinach domestication and the genetic basis of agronomic traits.</title>
        <authorList>
            <person name="Cai X."/>
            <person name="Sun X."/>
            <person name="Xu C."/>
            <person name="Sun H."/>
            <person name="Wang X."/>
            <person name="Ge C."/>
            <person name="Zhang Z."/>
            <person name="Wang Q."/>
            <person name="Fei Z."/>
            <person name="Jiao C."/>
            <person name="Wang Q."/>
        </authorList>
    </citation>
    <scope>NUCLEOTIDE SEQUENCE [LARGE SCALE GENOMIC DNA]</scope>
    <source>
        <strain evidence="1">cv. Varoflay</strain>
    </source>
</reference>
<evidence type="ECO:0000313" key="8">
    <source>
        <dbReference type="RefSeq" id="XP_056684715.1"/>
    </source>
</evidence>
<dbReference type="RefSeq" id="XP_021850677.1">
    <property type="nucleotide sequence ID" value="XM_021994985.1"/>
</dbReference>
<sequence>MGSQNDISYPGCGRDGGYWIWHPMDAFTSLMSQNDHKAFEAIEKMLCTKHVLIEMGATTALARNNALQWSLKQVVPEESITDAVALDVTSVTAEEATNTTILEEAPTVVVDVTSDTALEATNTTTLEANTPAK</sequence>
<evidence type="ECO:0000313" key="2">
    <source>
        <dbReference type="RefSeq" id="XP_021850677.1"/>
    </source>
</evidence>
<dbReference type="RefSeq" id="XP_021850681.1">
    <property type="nucleotide sequence ID" value="XM_021994989.1"/>
</dbReference>
<evidence type="ECO:0000313" key="6">
    <source>
        <dbReference type="RefSeq" id="XP_056684713.1"/>
    </source>
</evidence>
<reference evidence="2 3" key="2">
    <citation type="submission" date="2025-04" db="UniProtKB">
        <authorList>
            <consortium name="RefSeq"/>
        </authorList>
    </citation>
    <scope>IDENTIFICATION</scope>
    <source>
        <tissue evidence="6 7">Leaf</tissue>
    </source>
</reference>
<evidence type="ECO:0000313" key="1">
    <source>
        <dbReference type="Proteomes" id="UP000813463"/>
    </source>
</evidence>
<dbReference type="RefSeq" id="XP_021850678.1">
    <property type="nucleotide sequence ID" value="XM_021994986.1"/>
</dbReference>
<accession>A0A9R0IJW7</accession>
<dbReference type="GeneID" id="110790209"/>
<evidence type="ECO:0000313" key="5">
    <source>
        <dbReference type="RefSeq" id="XP_021850681.1"/>
    </source>
</evidence>
<dbReference type="AlphaFoldDB" id="A0A9R0IJW7"/>
<dbReference type="RefSeq" id="XP_056684713.1">
    <property type="nucleotide sequence ID" value="XM_056828735.1"/>
</dbReference>
<dbReference type="RefSeq" id="XP_056684715.1">
    <property type="nucleotide sequence ID" value="XM_056828737.1"/>
</dbReference>